<keyword evidence="2" id="KW-0472">Membrane</keyword>
<protein>
    <recommendedName>
        <fullName evidence="5">Conjugal transfer pilus assembly protein TraF</fullName>
    </recommendedName>
</protein>
<dbReference type="Pfam" id="PF13728">
    <property type="entry name" value="TraF"/>
    <property type="match status" value="1"/>
</dbReference>
<feature type="compositionally biased region" description="Low complexity" evidence="1">
    <location>
        <begin position="52"/>
        <end position="63"/>
    </location>
</feature>
<feature type="region of interest" description="Disordered" evidence="1">
    <location>
        <begin position="52"/>
        <end position="95"/>
    </location>
</feature>
<keyword evidence="2" id="KW-1133">Transmembrane helix</keyword>
<accession>A0A3A1Y6D7</accession>
<proteinExistence type="predicted"/>
<evidence type="ECO:0000256" key="1">
    <source>
        <dbReference type="SAM" id="MobiDB-lite"/>
    </source>
</evidence>
<name>A0A3A1Y6D7_9GAMM</name>
<evidence type="ECO:0008006" key="5">
    <source>
        <dbReference type="Google" id="ProtNLM"/>
    </source>
</evidence>
<keyword evidence="4" id="KW-1185">Reference proteome</keyword>
<dbReference type="AlphaFoldDB" id="A0A3A1Y6D7"/>
<keyword evidence="2" id="KW-0812">Transmembrane</keyword>
<feature type="transmembrane region" description="Helical" evidence="2">
    <location>
        <begin position="14"/>
        <end position="36"/>
    </location>
</feature>
<sequence length="363" mass="40507">MLLSPFVKILIRSCFIRSCFFFCSIVVLGLMLTFGFKTSYASTTSQASSTLQSSHTSQNLQNSKGSQALQNSQGSQVSQSSQSSQTTANSSNANSAQNNLQYQGQSYGWFYYNWQLAQDADEELASKTTVPPVPKFISSAWLKMALPLYLEQALDNPSEENVLTYLYLQNYATQQASLFSEQVTLLTQGNALLDNNGVFPQNAVARQYREQMAAHTRRMVLSHYAHKLLLVFTLAGDFESKNFAILAAQNAEALGIKVVIAAIDGQVIPELRKFEYLPAEEALAFADNAQVEILPTVHVFSLEKGEVLVEGATDIQDFEMRLLRFMYKENIISRQQFNLARGVINERLQESEQVGDLIKKLGK</sequence>
<reference evidence="3 4" key="1">
    <citation type="submission" date="2017-08" db="EMBL/GenBank/DDBJ databases">
        <title>Reclassification of Bisgaard taxon 37 and 44.</title>
        <authorList>
            <person name="Christensen H."/>
        </authorList>
    </citation>
    <scope>NUCLEOTIDE SEQUENCE [LARGE SCALE GENOMIC DNA]</scope>
    <source>
        <strain evidence="3 4">B96_3</strain>
    </source>
</reference>
<feature type="compositionally biased region" description="Low complexity" evidence="1">
    <location>
        <begin position="70"/>
        <end position="95"/>
    </location>
</feature>
<evidence type="ECO:0000313" key="4">
    <source>
        <dbReference type="Proteomes" id="UP000265691"/>
    </source>
</evidence>
<comment type="caution">
    <text evidence="3">The sequence shown here is derived from an EMBL/GenBank/DDBJ whole genome shotgun (WGS) entry which is preliminary data.</text>
</comment>
<evidence type="ECO:0000256" key="2">
    <source>
        <dbReference type="SAM" id="Phobius"/>
    </source>
</evidence>
<dbReference type="OrthoDB" id="5559625at2"/>
<dbReference type="Proteomes" id="UP000265691">
    <property type="component" value="Unassembled WGS sequence"/>
</dbReference>
<organism evidence="3 4">
    <name type="scientific">Psittacicella hinzii</name>
    <dbReference type="NCBI Taxonomy" id="2028575"/>
    <lineage>
        <taxon>Bacteria</taxon>
        <taxon>Pseudomonadati</taxon>
        <taxon>Pseudomonadota</taxon>
        <taxon>Gammaproteobacteria</taxon>
        <taxon>Pasteurellales</taxon>
        <taxon>Psittacicellaceae</taxon>
        <taxon>Psittacicella</taxon>
    </lineage>
</organism>
<gene>
    <name evidence="3" type="ORF">CKF54_03930</name>
</gene>
<dbReference type="EMBL" id="NRHC01000043">
    <property type="protein sequence ID" value="RIY32850.1"/>
    <property type="molecule type" value="Genomic_DNA"/>
</dbReference>
<dbReference type="InterPro" id="IPR039555">
    <property type="entry name" value="TraF/TrbB"/>
</dbReference>
<evidence type="ECO:0000313" key="3">
    <source>
        <dbReference type="EMBL" id="RIY32850.1"/>
    </source>
</evidence>